<proteinExistence type="predicted"/>
<gene>
    <name evidence="1" type="ORF">GXW74_12985</name>
</gene>
<reference evidence="1" key="1">
    <citation type="submission" date="2020-01" db="EMBL/GenBank/DDBJ databases">
        <authorList>
            <person name="Rat A."/>
        </authorList>
    </citation>
    <scope>NUCLEOTIDE SEQUENCE</scope>
    <source>
        <strain evidence="1">LMG 31228</strain>
    </source>
</reference>
<comment type="caution">
    <text evidence="1">The sequence shown here is derived from an EMBL/GenBank/DDBJ whole genome shotgun (WGS) entry which is preliminary data.</text>
</comment>
<dbReference type="RefSeq" id="WP_211846934.1">
    <property type="nucleotide sequence ID" value="NZ_JAAEDL010000011.1"/>
</dbReference>
<keyword evidence="2" id="KW-1185">Reference proteome</keyword>
<dbReference type="Proteomes" id="UP001138709">
    <property type="component" value="Unassembled WGS sequence"/>
</dbReference>
<dbReference type="EMBL" id="JAAEDL010000011">
    <property type="protein sequence ID" value="MBR0681404.1"/>
    <property type="molecule type" value="Genomic_DNA"/>
</dbReference>
<evidence type="ECO:0000313" key="1">
    <source>
        <dbReference type="EMBL" id="MBR0681404.1"/>
    </source>
</evidence>
<sequence>MTAGIRGTIGLALLAAGWIGAVAPGRALAAPAARPAAARPATGAPEAAQGMAAARLRAGALDWIRRAAAYQRRG</sequence>
<accession>A0A9X9XCG8</accession>
<name>A0A9X9XCG8_9PROT</name>
<protein>
    <submittedName>
        <fullName evidence="1">Uncharacterized protein</fullName>
    </submittedName>
</protein>
<dbReference type="AlphaFoldDB" id="A0A9X9XCG8"/>
<organism evidence="1 2">
    <name type="scientific">Neoroseomonas eburnea</name>
    <dbReference type="NCBI Taxonomy" id="1346889"/>
    <lineage>
        <taxon>Bacteria</taxon>
        <taxon>Pseudomonadati</taxon>
        <taxon>Pseudomonadota</taxon>
        <taxon>Alphaproteobacteria</taxon>
        <taxon>Acetobacterales</taxon>
        <taxon>Acetobacteraceae</taxon>
        <taxon>Neoroseomonas</taxon>
    </lineage>
</organism>
<reference evidence="1" key="2">
    <citation type="journal article" date="2021" name="Syst. Appl. Microbiol.">
        <title>Roseomonas hellenica sp. nov., isolated from roots of wild-growing Alkanna tinctoria.</title>
        <authorList>
            <person name="Rat A."/>
            <person name="Naranjo H.D."/>
            <person name="Lebbe L."/>
            <person name="Cnockaert M."/>
            <person name="Krigas N."/>
            <person name="Grigoriadou K."/>
            <person name="Maloupa E."/>
            <person name="Willems A."/>
        </authorList>
    </citation>
    <scope>NUCLEOTIDE SEQUENCE</scope>
    <source>
        <strain evidence="1">LMG 31228</strain>
    </source>
</reference>
<evidence type="ECO:0000313" key="2">
    <source>
        <dbReference type="Proteomes" id="UP001138709"/>
    </source>
</evidence>